<evidence type="ECO:0000313" key="4">
    <source>
        <dbReference type="Proteomes" id="UP001597417"/>
    </source>
</evidence>
<evidence type="ECO:0000259" key="2">
    <source>
        <dbReference type="Pfam" id="PF09851"/>
    </source>
</evidence>
<reference evidence="4" key="1">
    <citation type="journal article" date="2019" name="Int. J. Syst. Evol. Microbiol.">
        <title>The Global Catalogue of Microorganisms (GCM) 10K type strain sequencing project: providing services to taxonomists for standard genome sequencing and annotation.</title>
        <authorList>
            <consortium name="The Broad Institute Genomics Platform"/>
            <consortium name="The Broad Institute Genome Sequencing Center for Infectious Disease"/>
            <person name="Wu L."/>
            <person name="Ma J."/>
        </authorList>
    </citation>
    <scope>NUCLEOTIDE SEQUENCE [LARGE SCALE GENOMIC DNA]</scope>
    <source>
        <strain evidence="4">CGMCC 4.7645</strain>
    </source>
</reference>
<gene>
    <name evidence="3" type="ORF">ACFSXZ_34320</name>
</gene>
<dbReference type="Pfam" id="PF09851">
    <property type="entry name" value="SHOCT"/>
    <property type="match status" value="1"/>
</dbReference>
<dbReference type="InterPro" id="IPR018649">
    <property type="entry name" value="SHOCT"/>
</dbReference>
<comment type="caution">
    <text evidence="3">The sequence shown here is derived from an EMBL/GenBank/DDBJ whole genome shotgun (WGS) entry which is preliminary data.</text>
</comment>
<protein>
    <submittedName>
        <fullName evidence="3">SHOCT domain-containing protein</fullName>
    </submittedName>
</protein>
<keyword evidence="1" id="KW-0472">Membrane</keyword>
<feature type="domain" description="SHOCT" evidence="2">
    <location>
        <begin position="56"/>
        <end position="76"/>
    </location>
</feature>
<evidence type="ECO:0000256" key="1">
    <source>
        <dbReference type="SAM" id="Phobius"/>
    </source>
</evidence>
<keyword evidence="1" id="KW-1133">Transmembrane helix</keyword>
<name>A0ABW5G276_9PSEU</name>
<evidence type="ECO:0000313" key="3">
    <source>
        <dbReference type="EMBL" id="MFD2421418.1"/>
    </source>
</evidence>
<sequence>MMYWYGHGMGGWGFALMTVSQILFWALIIAGIVALVRYVGRRSQHTGSFGASRQTPEQLLAERFARGEISEEEYQRGLDLLRRHHSTPGS</sequence>
<dbReference type="Proteomes" id="UP001597417">
    <property type="component" value="Unassembled WGS sequence"/>
</dbReference>
<accession>A0ABW5G276</accession>
<dbReference type="RefSeq" id="WP_378269965.1">
    <property type="nucleotide sequence ID" value="NZ_JBHUKR010000021.1"/>
</dbReference>
<keyword evidence="1" id="KW-0812">Transmembrane</keyword>
<keyword evidence="4" id="KW-1185">Reference proteome</keyword>
<dbReference type="EMBL" id="JBHUKR010000021">
    <property type="protein sequence ID" value="MFD2421418.1"/>
    <property type="molecule type" value="Genomic_DNA"/>
</dbReference>
<feature type="transmembrane region" description="Helical" evidence="1">
    <location>
        <begin position="12"/>
        <end position="36"/>
    </location>
</feature>
<organism evidence="3 4">
    <name type="scientific">Amycolatopsis pigmentata</name>
    <dbReference type="NCBI Taxonomy" id="450801"/>
    <lineage>
        <taxon>Bacteria</taxon>
        <taxon>Bacillati</taxon>
        <taxon>Actinomycetota</taxon>
        <taxon>Actinomycetes</taxon>
        <taxon>Pseudonocardiales</taxon>
        <taxon>Pseudonocardiaceae</taxon>
        <taxon>Amycolatopsis</taxon>
    </lineage>
</organism>
<proteinExistence type="predicted"/>